<dbReference type="Gene3D" id="1.20.120.990">
    <property type="entry name" value="Glycosyltransferase family 88, C-terminal domain"/>
    <property type="match status" value="1"/>
</dbReference>
<dbReference type="GO" id="GO:0016020">
    <property type="term" value="C:membrane"/>
    <property type="evidence" value="ECO:0007669"/>
    <property type="project" value="UniProtKB-SubCell"/>
</dbReference>
<gene>
    <name evidence="11" type="ORF">F0562_009056</name>
</gene>
<dbReference type="OrthoDB" id="1470350at2759"/>
<evidence type="ECO:0000256" key="10">
    <source>
        <dbReference type="ARBA" id="ARBA00023136"/>
    </source>
</evidence>
<evidence type="ECO:0000256" key="5">
    <source>
        <dbReference type="ARBA" id="ARBA00022723"/>
    </source>
</evidence>
<keyword evidence="3" id="KW-0349">Heme</keyword>
<evidence type="ECO:0000256" key="9">
    <source>
        <dbReference type="ARBA" id="ARBA00023033"/>
    </source>
</evidence>
<keyword evidence="9" id="KW-0503">Monooxygenase</keyword>
<dbReference type="SUPFAM" id="SSF48264">
    <property type="entry name" value="Cytochrome P450"/>
    <property type="match status" value="1"/>
</dbReference>
<proteinExistence type="inferred from homology"/>
<evidence type="ECO:0000256" key="7">
    <source>
        <dbReference type="ARBA" id="ARBA00023002"/>
    </source>
</evidence>
<keyword evidence="7" id="KW-0560">Oxidoreductase</keyword>
<evidence type="ECO:0000256" key="3">
    <source>
        <dbReference type="ARBA" id="ARBA00022617"/>
    </source>
</evidence>
<dbReference type="EMBL" id="CM018046">
    <property type="protein sequence ID" value="KAA8526715.1"/>
    <property type="molecule type" value="Genomic_DNA"/>
</dbReference>
<keyword evidence="10" id="KW-0472">Membrane</keyword>
<evidence type="ECO:0000256" key="6">
    <source>
        <dbReference type="ARBA" id="ARBA00022989"/>
    </source>
</evidence>
<dbReference type="AlphaFoldDB" id="A0A5J5A6H6"/>
<dbReference type="PANTHER" id="PTHR24282">
    <property type="entry name" value="CYTOCHROME P450 FAMILY MEMBER"/>
    <property type="match status" value="1"/>
</dbReference>
<dbReference type="Proteomes" id="UP000325577">
    <property type="component" value="Linkage Group LG3"/>
</dbReference>
<protein>
    <submittedName>
        <fullName evidence="11">Uncharacterized protein</fullName>
    </submittedName>
</protein>
<evidence type="ECO:0000256" key="8">
    <source>
        <dbReference type="ARBA" id="ARBA00023004"/>
    </source>
</evidence>
<dbReference type="GO" id="GO:0004497">
    <property type="term" value="F:monooxygenase activity"/>
    <property type="evidence" value="ECO:0007669"/>
    <property type="project" value="UniProtKB-KW"/>
</dbReference>
<sequence length="178" mass="20959">MNKWEKMVSTRRGSCEVDVWLDLEHLAGDVISRTLFGSSYEEGKNVLHLMKELVELTIQTIKFVYIPGQRYPEWQKRARDEVSQVFRNTKPDFDGINRLKIVFSDFIDERELIDFPLRGGWTSGRDPPVCRGFVFARKLKQLKEDLKKRNRDVFGNRVVKKATIMQDIQQLDVNEQHD</sequence>
<name>A0A5J5A6H6_9ASTE</name>
<dbReference type="InterPro" id="IPR050665">
    <property type="entry name" value="Cytochrome_P450_Monooxygen"/>
</dbReference>
<keyword evidence="5" id="KW-0479">Metal-binding</keyword>
<evidence type="ECO:0000313" key="11">
    <source>
        <dbReference type="EMBL" id="KAA8526715.1"/>
    </source>
</evidence>
<evidence type="ECO:0000256" key="1">
    <source>
        <dbReference type="ARBA" id="ARBA00004370"/>
    </source>
</evidence>
<dbReference type="GO" id="GO:0016705">
    <property type="term" value="F:oxidoreductase activity, acting on paired donors, with incorporation or reduction of molecular oxygen"/>
    <property type="evidence" value="ECO:0007669"/>
    <property type="project" value="InterPro"/>
</dbReference>
<organism evidence="11 12">
    <name type="scientific">Nyssa sinensis</name>
    <dbReference type="NCBI Taxonomy" id="561372"/>
    <lineage>
        <taxon>Eukaryota</taxon>
        <taxon>Viridiplantae</taxon>
        <taxon>Streptophyta</taxon>
        <taxon>Embryophyta</taxon>
        <taxon>Tracheophyta</taxon>
        <taxon>Spermatophyta</taxon>
        <taxon>Magnoliopsida</taxon>
        <taxon>eudicotyledons</taxon>
        <taxon>Gunneridae</taxon>
        <taxon>Pentapetalae</taxon>
        <taxon>asterids</taxon>
        <taxon>Cornales</taxon>
        <taxon>Nyssaceae</taxon>
        <taxon>Nyssa</taxon>
    </lineage>
</organism>
<accession>A0A5J5A6H6</accession>
<dbReference type="InterPro" id="IPR036396">
    <property type="entry name" value="Cyt_P450_sf"/>
</dbReference>
<evidence type="ECO:0000313" key="12">
    <source>
        <dbReference type="Proteomes" id="UP000325577"/>
    </source>
</evidence>
<reference evidence="11 12" key="1">
    <citation type="submission" date="2019-09" db="EMBL/GenBank/DDBJ databases">
        <title>A chromosome-level genome assembly of the Chinese tupelo Nyssa sinensis.</title>
        <authorList>
            <person name="Yang X."/>
            <person name="Kang M."/>
            <person name="Yang Y."/>
            <person name="Xiong H."/>
            <person name="Wang M."/>
            <person name="Zhang Z."/>
            <person name="Wang Z."/>
            <person name="Wu H."/>
            <person name="Ma T."/>
            <person name="Liu J."/>
            <person name="Xi Z."/>
        </authorList>
    </citation>
    <scope>NUCLEOTIDE SEQUENCE [LARGE SCALE GENOMIC DNA]</scope>
    <source>
        <strain evidence="11">J267</strain>
        <tissue evidence="11">Leaf</tissue>
    </source>
</reference>
<evidence type="ECO:0000256" key="2">
    <source>
        <dbReference type="ARBA" id="ARBA00010617"/>
    </source>
</evidence>
<dbReference type="PANTHER" id="PTHR24282:SF255">
    <property type="entry name" value="CYTOCHROME P450 72A11-RELATED"/>
    <property type="match status" value="1"/>
</dbReference>
<evidence type="ECO:0000256" key="4">
    <source>
        <dbReference type="ARBA" id="ARBA00022692"/>
    </source>
</evidence>
<dbReference type="GO" id="GO:0005506">
    <property type="term" value="F:iron ion binding"/>
    <property type="evidence" value="ECO:0007669"/>
    <property type="project" value="InterPro"/>
</dbReference>
<keyword evidence="12" id="KW-1185">Reference proteome</keyword>
<keyword evidence="4" id="KW-0812">Transmembrane</keyword>
<comment type="subcellular location">
    <subcellularLocation>
        <location evidence="1">Membrane</location>
    </subcellularLocation>
</comment>
<comment type="similarity">
    <text evidence="2">Belongs to the cytochrome P450 family.</text>
</comment>
<dbReference type="GO" id="GO:0020037">
    <property type="term" value="F:heme binding"/>
    <property type="evidence" value="ECO:0007669"/>
    <property type="project" value="InterPro"/>
</dbReference>
<keyword evidence="6" id="KW-1133">Transmembrane helix</keyword>
<keyword evidence="8" id="KW-0408">Iron</keyword>